<dbReference type="EMBL" id="JACHJT010000002">
    <property type="protein sequence ID" value="MBB4934949.1"/>
    <property type="molecule type" value="Genomic_DNA"/>
</dbReference>
<dbReference type="AlphaFoldDB" id="A0A7W7W6I7"/>
<accession>A0A7W7W6I7</accession>
<feature type="transmembrane region" description="Helical" evidence="2">
    <location>
        <begin position="6"/>
        <end position="24"/>
    </location>
</feature>
<feature type="compositionally biased region" description="Polar residues" evidence="1">
    <location>
        <begin position="127"/>
        <end position="137"/>
    </location>
</feature>
<evidence type="ECO:0000256" key="2">
    <source>
        <dbReference type="SAM" id="Phobius"/>
    </source>
</evidence>
<sequence>MTGLVSSLVTLVIAIAITGTVVYVRGDFRAGASPSPAGVPEEPCASIDEERLDEISAQESSFSVQQESSSCSWDAQFDGMADVTLQVTYATPMSSANASRAEERGVEPTTGAGDLTDAGDIYEGALDNNSEPVTSTDEVLGKREEPQDFGDESALVYLRTEESLVTYSTSRASKAALVIRDGDRVTEIRVRKYGDTFSFSPAQSALTDLADDVPWQEG</sequence>
<evidence type="ECO:0000313" key="3">
    <source>
        <dbReference type="EMBL" id="MBB4934949.1"/>
    </source>
</evidence>
<comment type="caution">
    <text evidence="3">The sequence shown here is derived from an EMBL/GenBank/DDBJ whole genome shotgun (WGS) entry which is preliminary data.</text>
</comment>
<organism evidence="3 4">
    <name type="scientific">Lipingzhangella halophila</name>
    <dbReference type="NCBI Taxonomy" id="1783352"/>
    <lineage>
        <taxon>Bacteria</taxon>
        <taxon>Bacillati</taxon>
        <taxon>Actinomycetota</taxon>
        <taxon>Actinomycetes</taxon>
        <taxon>Streptosporangiales</taxon>
        <taxon>Nocardiopsidaceae</taxon>
        <taxon>Lipingzhangella</taxon>
    </lineage>
</organism>
<reference evidence="3 4" key="1">
    <citation type="submission" date="2020-08" db="EMBL/GenBank/DDBJ databases">
        <title>Sequencing the genomes of 1000 actinobacteria strains.</title>
        <authorList>
            <person name="Klenk H.-P."/>
        </authorList>
    </citation>
    <scope>NUCLEOTIDE SEQUENCE [LARGE SCALE GENOMIC DNA]</scope>
    <source>
        <strain evidence="3 4">DSM 102030</strain>
    </source>
</reference>
<keyword evidence="2" id="KW-1133">Transmembrane helix</keyword>
<keyword evidence="4" id="KW-1185">Reference proteome</keyword>
<evidence type="ECO:0000256" key="1">
    <source>
        <dbReference type="SAM" id="MobiDB-lite"/>
    </source>
</evidence>
<protein>
    <submittedName>
        <fullName evidence="3">Uncharacterized protein</fullName>
    </submittedName>
</protein>
<evidence type="ECO:0000313" key="4">
    <source>
        <dbReference type="Proteomes" id="UP000523007"/>
    </source>
</evidence>
<proteinExistence type="predicted"/>
<keyword evidence="2" id="KW-0472">Membrane</keyword>
<name>A0A7W7W6I7_9ACTN</name>
<keyword evidence="2" id="KW-0812">Transmembrane</keyword>
<dbReference type="RefSeq" id="WP_184584705.1">
    <property type="nucleotide sequence ID" value="NZ_JACHJT010000002.1"/>
</dbReference>
<feature type="region of interest" description="Disordered" evidence="1">
    <location>
        <begin position="94"/>
        <end position="143"/>
    </location>
</feature>
<gene>
    <name evidence="3" type="ORF">F4561_005843</name>
</gene>
<dbReference type="Proteomes" id="UP000523007">
    <property type="component" value="Unassembled WGS sequence"/>
</dbReference>